<dbReference type="OrthoDB" id="441444at2759"/>
<dbReference type="AlphaFoldDB" id="A0A7G2RLY3"/>
<comment type="caution">
    <text evidence="1">The sequence shown here is derived from an EMBL/GenBank/DDBJ whole genome shotgun (WGS) entry which is preliminary data.</text>
</comment>
<reference evidence="1 2" key="1">
    <citation type="journal article" date="2014" name="Nature">
        <title>The genome of the recently domesticated crop plant sugar beet (Beta vulgaris).</title>
        <authorList>
            <person name="Dohm J.C."/>
            <person name="Minoche A.E."/>
            <person name="Holtgrawe D."/>
            <person name="Capella-Gutierrez S."/>
            <person name="Zakrzewski F."/>
            <person name="Tafer H."/>
            <person name="Rupp O."/>
            <person name="Sorensen T.R."/>
            <person name="Stracke R."/>
            <person name="Reinhardt R."/>
            <person name="Goesmann A."/>
            <person name="Kraft T."/>
            <person name="Schulz B."/>
            <person name="Stadler P.F."/>
            <person name="Schmidt T."/>
            <person name="Gabaldon T."/>
            <person name="Lehrach H."/>
            <person name="Weisshaar B."/>
            <person name="Himmelbauer H."/>
        </authorList>
    </citation>
    <scope>NUCLEOTIDE SEQUENCE [LARGE SCALE GENOMIC DNA]</scope>
    <source>
        <tissue evidence="1">Taproot</tissue>
    </source>
</reference>
<gene>
    <name evidence="1" type="ORF">BVRB_8g200090</name>
</gene>
<keyword evidence="2" id="KW-1185">Reference proteome</keyword>
<dbReference type="Proteomes" id="UP000035740">
    <property type="component" value="Unassembled WGS sequence"/>
</dbReference>
<evidence type="ECO:0000313" key="1">
    <source>
        <dbReference type="EMBL" id="KMS96703.1"/>
    </source>
</evidence>
<proteinExistence type="predicted"/>
<dbReference type="PANTHER" id="PTHR47546">
    <property type="entry name" value="S15/NS1, RNA-BINDING PROTEIN"/>
    <property type="match status" value="1"/>
</dbReference>
<dbReference type="Gramene" id="KMS96703">
    <property type="protein sequence ID" value="KMS96703"/>
    <property type="gene ID" value="BVRB_8g200090"/>
</dbReference>
<dbReference type="PANTHER" id="PTHR47546:SF3">
    <property type="entry name" value="30S RIBOSOMAL PROTEIN S15, CHLOROPLASTIC"/>
    <property type="match status" value="1"/>
</dbReference>
<name>A0A7G2RLY3_BETVV</name>
<organism evidence="1 2">
    <name type="scientific">Beta vulgaris subsp. vulgaris</name>
    <name type="common">Beet</name>
    <dbReference type="NCBI Taxonomy" id="3555"/>
    <lineage>
        <taxon>Eukaryota</taxon>
        <taxon>Viridiplantae</taxon>
        <taxon>Streptophyta</taxon>
        <taxon>Embryophyta</taxon>
        <taxon>Tracheophyta</taxon>
        <taxon>Spermatophyta</taxon>
        <taxon>Magnoliopsida</taxon>
        <taxon>eudicotyledons</taxon>
        <taxon>Gunneridae</taxon>
        <taxon>Pentapetalae</taxon>
        <taxon>Caryophyllales</taxon>
        <taxon>Chenopodiaceae</taxon>
        <taxon>Betoideae</taxon>
        <taxon>Beta</taxon>
    </lineage>
</organism>
<dbReference type="EMBL" id="KQ090362">
    <property type="protein sequence ID" value="KMS96703.1"/>
    <property type="molecule type" value="Genomic_DNA"/>
</dbReference>
<sequence>MGFEGEDQLHSITTSSVKLKLPRKYIHPDNMFAEGNLNLELKRIRDEFKMHESDCGSTRAQRRKEYLGFRRAKDDDCRLSRKHLSTGLMDIYRSKSA</sequence>
<evidence type="ECO:0000313" key="2">
    <source>
        <dbReference type="Proteomes" id="UP000035740"/>
    </source>
</evidence>
<accession>A0A7G2RLY3</accession>
<protein>
    <submittedName>
        <fullName evidence="1">Uncharacterized protein</fullName>
    </submittedName>
</protein>